<evidence type="ECO:0000256" key="5">
    <source>
        <dbReference type="ARBA" id="ARBA00022989"/>
    </source>
</evidence>
<dbReference type="SMART" id="SM00304">
    <property type="entry name" value="HAMP"/>
    <property type="match status" value="1"/>
</dbReference>
<evidence type="ECO:0000256" key="4">
    <source>
        <dbReference type="ARBA" id="ARBA00022692"/>
    </source>
</evidence>
<dbReference type="Gene3D" id="1.10.287.950">
    <property type="entry name" value="Methyl-accepting chemotaxis protein"/>
    <property type="match status" value="1"/>
</dbReference>
<accession>W8TL11</accession>
<keyword evidence="15" id="KW-1185">Reference proteome</keyword>
<evidence type="ECO:0000256" key="9">
    <source>
        <dbReference type="PROSITE-ProRule" id="PRU00284"/>
    </source>
</evidence>
<dbReference type="SUPFAM" id="SSF103190">
    <property type="entry name" value="Sensory domain-like"/>
    <property type="match status" value="1"/>
</dbReference>
<feature type="domain" description="HAMP" evidence="13">
    <location>
        <begin position="402"/>
        <end position="454"/>
    </location>
</feature>
<dbReference type="InterPro" id="IPR004089">
    <property type="entry name" value="MCPsignal_dom"/>
</dbReference>
<dbReference type="SUPFAM" id="SSF58104">
    <property type="entry name" value="Methyl-accepting chemotaxis protein (MCP) signaling domain"/>
    <property type="match status" value="1"/>
</dbReference>
<dbReference type="PANTHER" id="PTHR32089">
    <property type="entry name" value="METHYL-ACCEPTING CHEMOTAXIS PROTEIN MCPB"/>
    <property type="match status" value="1"/>
</dbReference>
<organism evidence="14 15">
    <name type="scientific">Peptoclostridium acidaminophilum DSM 3953</name>
    <dbReference type="NCBI Taxonomy" id="1286171"/>
    <lineage>
        <taxon>Bacteria</taxon>
        <taxon>Bacillati</taxon>
        <taxon>Bacillota</taxon>
        <taxon>Clostridia</taxon>
        <taxon>Peptostreptococcales</taxon>
        <taxon>Peptoclostridiaceae</taxon>
        <taxon>Peptoclostridium</taxon>
    </lineage>
</organism>
<dbReference type="STRING" id="1286171.EAL2_c16020"/>
<dbReference type="Proteomes" id="UP000019591">
    <property type="component" value="Chromosome"/>
</dbReference>
<dbReference type="RefSeq" id="WP_025435874.1">
    <property type="nucleotide sequence ID" value="NZ_CP007452.1"/>
</dbReference>
<dbReference type="PATRIC" id="fig|1286171.3.peg.1553"/>
<dbReference type="OrthoDB" id="9814363at2"/>
<comment type="subcellular location">
    <subcellularLocation>
        <location evidence="1">Cell membrane</location>
        <topology evidence="1">Multi-pass membrane protein</topology>
    </subcellularLocation>
</comment>
<dbReference type="GO" id="GO:0005886">
    <property type="term" value="C:plasma membrane"/>
    <property type="evidence" value="ECO:0007669"/>
    <property type="project" value="UniProtKB-SubCell"/>
</dbReference>
<evidence type="ECO:0000256" key="8">
    <source>
        <dbReference type="ARBA" id="ARBA00029447"/>
    </source>
</evidence>
<dbReference type="EMBL" id="CP007452">
    <property type="protein sequence ID" value="AHM56897.1"/>
    <property type="molecule type" value="Genomic_DNA"/>
</dbReference>
<dbReference type="PANTHER" id="PTHR32089:SF112">
    <property type="entry name" value="LYSOZYME-LIKE PROTEIN-RELATED"/>
    <property type="match status" value="1"/>
</dbReference>
<dbReference type="HOGENOM" id="CLU_000445_107_19_9"/>
<dbReference type="PROSITE" id="PS50111">
    <property type="entry name" value="CHEMOTAXIS_TRANSDUC_2"/>
    <property type="match status" value="1"/>
</dbReference>
<evidence type="ECO:0000256" key="7">
    <source>
        <dbReference type="ARBA" id="ARBA00023224"/>
    </source>
</evidence>
<feature type="domain" description="Methyl-accepting transducer" evidence="12">
    <location>
        <begin position="473"/>
        <end position="723"/>
    </location>
</feature>
<evidence type="ECO:0000256" key="3">
    <source>
        <dbReference type="ARBA" id="ARBA00022500"/>
    </source>
</evidence>
<keyword evidence="10" id="KW-0175">Coiled coil</keyword>
<feature type="transmembrane region" description="Helical" evidence="11">
    <location>
        <begin position="381"/>
        <end position="400"/>
    </location>
</feature>
<keyword evidence="7 9" id="KW-0807">Transducer</keyword>
<sequence>MKKAGLNEYIINGFNKIKEKTKRKNEYSAPGKLIGCAKSIYKNIKELALKIMYLAKKQNYKGFLRLVKEGSLIFIKNINKIFNSPEVSLRFQVLTVLFAISILPIFLMSSFTYLKVSSHLEDTQRQMLTAKAEGIKSNLDAVLKNSLSIMNGIEAQPDLAIMMEDLNVDSVIDDTIKLNKVSFSLQNAVKSSDKLYETIYICDKNGKIIADGSKFKKEYLGTDISNKDFFKSLDETAELVVGNPFVSKASGKPVIPVAKEIKTVAGKLGVMVVIFDLENFTRPLAEATIGKTGRMYLVNGEGKFIYHKDPKLILKDSDYSFVEKAIKSKAGQQRDEALSFYKENGNRMAAAYEKLGLANWLVIANIEKEELESGTMAIRNFIFFISIAIILLCIVTGYKFSKNIEAPIKSIVSLMHEVSRGRLGVKASFNNNREMKTLNDVFNKMVGELRMLMDNIRLAHEGMSSTSNEINAVSRDAYSFTENVNSVVIQIMEGARTQSANLQEAKARLENLDQMIERSDSHIEDMVLISEDAQTAVKDGVNYMETMKQRSEQGFEYSNDVVCEIEILANEIEKIQRVVTSITAISRKTNLLALNASIEAARAGDAGRGFGVVAQEIRVLAENVNSESEVIKQIISGIKSRTESVVRITSESSSAIDIQRNAVKDTNTAFEKILASMNTMVGNIKLVGENIGDINSLKTEIVESINQIYSIAENAASMTEDANEKSKVQFEIIADLMSNSESLNGLSENLKNSIRIFKLD</sequence>
<reference evidence="14 15" key="1">
    <citation type="journal article" date="2014" name="Genome Announc.">
        <title>Complete Genome Sequence of Amino Acid-Utilizing Eubacterium acidaminophilum al-2 (DSM 3953).</title>
        <authorList>
            <person name="Poehlein A."/>
            <person name="Andreesen J.R."/>
            <person name="Daniel R."/>
        </authorList>
    </citation>
    <scope>NUCLEOTIDE SEQUENCE [LARGE SCALE GENOMIC DNA]</scope>
    <source>
        <strain evidence="14 15">DSM 3953</strain>
    </source>
</reference>
<dbReference type="SMART" id="SM00283">
    <property type="entry name" value="MA"/>
    <property type="match status" value="1"/>
</dbReference>
<dbReference type="CDD" id="cd12912">
    <property type="entry name" value="PDC2_MCP_like"/>
    <property type="match status" value="1"/>
</dbReference>
<keyword evidence="4 11" id="KW-0812">Transmembrane</keyword>
<evidence type="ECO:0000256" key="1">
    <source>
        <dbReference type="ARBA" id="ARBA00004651"/>
    </source>
</evidence>
<dbReference type="AlphaFoldDB" id="W8TL11"/>
<dbReference type="Pfam" id="PF00015">
    <property type="entry name" value="MCPsignal"/>
    <property type="match status" value="1"/>
</dbReference>
<evidence type="ECO:0000259" key="13">
    <source>
        <dbReference type="PROSITE" id="PS50885"/>
    </source>
</evidence>
<evidence type="ECO:0000256" key="6">
    <source>
        <dbReference type="ARBA" id="ARBA00023136"/>
    </source>
</evidence>
<evidence type="ECO:0000313" key="15">
    <source>
        <dbReference type="Proteomes" id="UP000019591"/>
    </source>
</evidence>
<dbReference type="InterPro" id="IPR033479">
    <property type="entry name" value="dCache_1"/>
</dbReference>
<dbReference type="InterPro" id="IPR003660">
    <property type="entry name" value="HAMP_dom"/>
</dbReference>
<feature type="coiled-coil region" evidence="10">
    <location>
        <begin position="492"/>
        <end position="522"/>
    </location>
</feature>
<dbReference type="CDD" id="cd12914">
    <property type="entry name" value="PDC1_DGC_like"/>
    <property type="match status" value="1"/>
</dbReference>
<keyword evidence="6 11" id="KW-0472">Membrane</keyword>
<name>W8TL11_PEPAC</name>
<protein>
    <submittedName>
        <fullName evidence="14">Phosphate ABC transporter substrate-binding p rotein, PhoT family</fullName>
    </submittedName>
</protein>
<comment type="similarity">
    <text evidence="8">Belongs to the methyl-accepting chemotaxis (MCP) protein family.</text>
</comment>
<keyword evidence="3" id="KW-0145">Chemotaxis</keyword>
<dbReference type="InterPro" id="IPR029151">
    <property type="entry name" value="Sensor-like_sf"/>
</dbReference>
<dbReference type="GO" id="GO:0006935">
    <property type="term" value="P:chemotaxis"/>
    <property type="evidence" value="ECO:0007669"/>
    <property type="project" value="UniProtKB-KW"/>
</dbReference>
<dbReference type="eggNOG" id="COG0840">
    <property type="taxonomic scope" value="Bacteria"/>
</dbReference>
<dbReference type="KEGG" id="eac:EAL2_c16020"/>
<evidence type="ECO:0000256" key="10">
    <source>
        <dbReference type="SAM" id="Coils"/>
    </source>
</evidence>
<dbReference type="PROSITE" id="PS50885">
    <property type="entry name" value="HAMP"/>
    <property type="match status" value="1"/>
</dbReference>
<dbReference type="Gene3D" id="3.30.450.20">
    <property type="entry name" value="PAS domain"/>
    <property type="match status" value="1"/>
</dbReference>
<dbReference type="Pfam" id="PF02743">
    <property type="entry name" value="dCache_1"/>
    <property type="match status" value="1"/>
</dbReference>
<keyword evidence="5 11" id="KW-1133">Transmembrane helix</keyword>
<evidence type="ECO:0000256" key="11">
    <source>
        <dbReference type="SAM" id="Phobius"/>
    </source>
</evidence>
<evidence type="ECO:0000259" key="12">
    <source>
        <dbReference type="PROSITE" id="PS50111"/>
    </source>
</evidence>
<dbReference type="Gene3D" id="6.10.340.10">
    <property type="match status" value="1"/>
</dbReference>
<keyword evidence="2" id="KW-1003">Cell membrane</keyword>
<dbReference type="CDD" id="cd06225">
    <property type="entry name" value="HAMP"/>
    <property type="match status" value="1"/>
</dbReference>
<feature type="transmembrane region" description="Helical" evidence="11">
    <location>
        <begin position="91"/>
        <end position="114"/>
    </location>
</feature>
<evidence type="ECO:0000313" key="14">
    <source>
        <dbReference type="EMBL" id="AHM56897.1"/>
    </source>
</evidence>
<gene>
    <name evidence="14" type="ORF">EAL2_c16020</name>
</gene>
<evidence type="ECO:0000256" key="2">
    <source>
        <dbReference type="ARBA" id="ARBA00022475"/>
    </source>
</evidence>
<dbReference type="GO" id="GO:0007165">
    <property type="term" value="P:signal transduction"/>
    <property type="evidence" value="ECO:0007669"/>
    <property type="project" value="UniProtKB-KW"/>
</dbReference>
<proteinExistence type="inferred from homology"/>